<dbReference type="OrthoDB" id="5185837at2"/>
<evidence type="ECO:0000256" key="8">
    <source>
        <dbReference type="SAM" id="Phobius"/>
    </source>
</evidence>
<evidence type="ECO:0000256" key="3">
    <source>
        <dbReference type="ARBA" id="ARBA00022989"/>
    </source>
</evidence>
<evidence type="ECO:0000259" key="9">
    <source>
        <dbReference type="Pfam" id="PF13490"/>
    </source>
</evidence>
<accession>A0A345SUJ7</accession>
<dbReference type="GO" id="GO:0016020">
    <property type="term" value="C:membrane"/>
    <property type="evidence" value="ECO:0007669"/>
    <property type="project" value="UniProtKB-SubCell"/>
</dbReference>
<evidence type="ECO:0000313" key="11">
    <source>
        <dbReference type="Proteomes" id="UP000249340"/>
    </source>
</evidence>
<evidence type="ECO:0000256" key="2">
    <source>
        <dbReference type="ARBA" id="ARBA00022692"/>
    </source>
</evidence>
<dbReference type="RefSeq" id="WP_111491977.1">
    <property type="nucleotide sequence ID" value="NZ_CP031264.1"/>
</dbReference>
<evidence type="ECO:0000256" key="6">
    <source>
        <dbReference type="ARBA" id="ARBA00023163"/>
    </source>
</evidence>
<proteinExistence type="predicted"/>
<protein>
    <submittedName>
        <fullName evidence="10">Anti-sigma factor</fullName>
    </submittedName>
</protein>
<evidence type="ECO:0000256" key="5">
    <source>
        <dbReference type="ARBA" id="ARBA00023136"/>
    </source>
</evidence>
<feature type="region of interest" description="Disordered" evidence="7">
    <location>
        <begin position="123"/>
        <end position="158"/>
    </location>
</feature>
<sequence length="252" mass="26108">MSTQHGDRRHDQHEGERLTAYLLGVLDEQEVSAVEQHLAACPDCRQELAELREMERALGEVPPEALLDGPPDGGDLLLQRTLRQVRRERVGQERRRWVAVGVAAAVAGAALLGGGMLIGRSGTGSGPGVALPTPPSVSGAPSTPAVPPAGTRTASVTDPETGTRMTVAVLPAKGWVRVNAAVVGIPAGEECRLMVIGKDGTKEIAGGWKVSPKGATSGINLDGTALLDPAEVAAVAVENIHGKRFVTAPLPS</sequence>
<keyword evidence="6" id="KW-0804">Transcription</keyword>
<dbReference type="GO" id="GO:0006417">
    <property type="term" value="P:regulation of translation"/>
    <property type="evidence" value="ECO:0007669"/>
    <property type="project" value="TreeGrafter"/>
</dbReference>
<evidence type="ECO:0000256" key="1">
    <source>
        <dbReference type="ARBA" id="ARBA00004167"/>
    </source>
</evidence>
<keyword evidence="5 8" id="KW-0472">Membrane</keyword>
<name>A0A345SUJ7_9ACTN</name>
<dbReference type="GO" id="GO:0016989">
    <property type="term" value="F:sigma factor antagonist activity"/>
    <property type="evidence" value="ECO:0007669"/>
    <property type="project" value="TreeGrafter"/>
</dbReference>
<dbReference type="AlphaFoldDB" id="A0A345SUJ7"/>
<evidence type="ECO:0000256" key="4">
    <source>
        <dbReference type="ARBA" id="ARBA00023015"/>
    </source>
</evidence>
<dbReference type="PANTHER" id="PTHR37461:SF1">
    <property type="entry name" value="ANTI-SIGMA-K FACTOR RSKA"/>
    <property type="match status" value="1"/>
</dbReference>
<organism evidence="10 11">
    <name type="scientific">Peterkaempfera bronchialis</name>
    <dbReference type="NCBI Taxonomy" id="2126346"/>
    <lineage>
        <taxon>Bacteria</taxon>
        <taxon>Bacillati</taxon>
        <taxon>Actinomycetota</taxon>
        <taxon>Actinomycetes</taxon>
        <taxon>Kitasatosporales</taxon>
        <taxon>Streptomycetaceae</taxon>
        <taxon>Peterkaempfera</taxon>
    </lineage>
</organism>
<dbReference type="KEGG" id="stri:C7M71_008065"/>
<dbReference type="InterPro" id="IPR041916">
    <property type="entry name" value="Anti_sigma_zinc_sf"/>
</dbReference>
<gene>
    <name evidence="10" type="ORF">C7M71_008065</name>
</gene>
<keyword evidence="4" id="KW-0805">Transcription regulation</keyword>
<dbReference type="EMBL" id="CP031264">
    <property type="protein sequence ID" value="AXI77402.1"/>
    <property type="molecule type" value="Genomic_DNA"/>
</dbReference>
<dbReference type="Proteomes" id="UP000249340">
    <property type="component" value="Chromosome"/>
</dbReference>
<keyword evidence="11" id="KW-1185">Reference proteome</keyword>
<comment type="subcellular location">
    <subcellularLocation>
        <location evidence="1">Membrane</location>
        <topology evidence="1">Single-pass membrane protein</topology>
    </subcellularLocation>
</comment>
<dbReference type="Gene3D" id="1.10.10.1320">
    <property type="entry name" value="Anti-sigma factor, zinc-finger domain"/>
    <property type="match status" value="1"/>
</dbReference>
<reference evidence="11" key="1">
    <citation type="submission" date="2018-07" db="EMBL/GenBank/DDBJ databases">
        <title>Streptacidiphilus bronchialis DSM 106435 chromosome.</title>
        <authorList>
            <person name="Batra D."/>
            <person name="Gulvik C.A."/>
        </authorList>
    </citation>
    <scope>NUCLEOTIDE SEQUENCE [LARGE SCALE GENOMIC DNA]</scope>
    <source>
        <strain evidence="11">DSM 106435</strain>
    </source>
</reference>
<keyword evidence="3 8" id="KW-1133">Transmembrane helix</keyword>
<evidence type="ECO:0000256" key="7">
    <source>
        <dbReference type="SAM" id="MobiDB-lite"/>
    </source>
</evidence>
<dbReference type="Pfam" id="PF13490">
    <property type="entry name" value="zf-HC2"/>
    <property type="match status" value="1"/>
</dbReference>
<feature type="transmembrane region" description="Helical" evidence="8">
    <location>
        <begin position="97"/>
        <end position="118"/>
    </location>
</feature>
<feature type="domain" description="Putative zinc-finger" evidence="9">
    <location>
        <begin position="16"/>
        <end position="45"/>
    </location>
</feature>
<dbReference type="PANTHER" id="PTHR37461">
    <property type="entry name" value="ANTI-SIGMA-K FACTOR RSKA"/>
    <property type="match status" value="1"/>
</dbReference>
<dbReference type="InterPro" id="IPR027383">
    <property type="entry name" value="Znf_put"/>
</dbReference>
<evidence type="ECO:0000313" key="10">
    <source>
        <dbReference type="EMBL" id="AXI77402.1"/>
    </source>
</evidence>
<dbReference type="InterPro" id="IPR051474">
    <property type="entry name" value="Anti-sigma-K/W_factor"/>
</dbReference>
<keyword evidence="2 8" id="KW-0812">Transmembrane</keyword>